<dbReference type="Proteomes" id="UP001596191">
    <property type="component" value="Unassembled WGS sequence"/>
</dbReference>
<dbReference type="RefSeq" id="WP_125642263.1">
    <property type="nucleotide sequence ID" value="NZ_JBHSSJ010000011.1"/>
</dbReference>
<gene>
    <name evidence="1" type="ORF">ACFQET_08565</name>
</gene>
<evidence type="ECO:0000313" key="2">
    <source>
        <dbReference type="Proteomes" id="UP001596191"/>
    </source>
</evidence>
<keyword evidence="2" id="KW-1185">Reference proteome</keyword>
<dbReference type="EMBL" id="JBHSSJ010000011">
    <property type="protein sequence ID" value="MFC6275563.1"/>
    <property type="molecule type" value="Genomic_DNA"/>
</dbReference>
<organism evidence="1 2">
    <name type="scientific">Levilactobacillus tangyuanensis</name>
    <dbReference type="NCBI Taxonomy" id="2486021"/>
    <lineage>
        <taxon>Bacteria</taxon>
        <taxon>Bacillati</taxon>
        <taxon>Bacillota</taxon>
        <taxon>Bacilli</taxon>
        <taxon>Lactobacillales</taxon>
        <taxon>Lactobacillaceae</taxon>
        <taxon>Levilactobacillus</taxon>
    </lineage>
</organism>
<protein>
    <submittedName>
        <fullName evidence="1">Uncharacterized protein</fullName>
    </submittedName>
</protein>
<comment type="caution">
    <text evidence="1">The sequence shown here is derived from an EMBL/GenBank/DDBJ whole genome shotgun (WGS) entry which is preliminary data.</text>
</comment>
<evidence type="ECO:0000313" key="1">
    <source>
        <dbReference type="EMBL" id="MFC6275563.1"/>
    </source>
</evidence>
<sequence>MTENIVLAPPAALELAKHLDEWSKWRQTKDPLTADRDWQRFIAKSRDKAEWEAGLAVEIDRWEALHAIQLTLEDSLLGIR</sequence>
<accession>A0ABW1TNX4</accession>
<name>A0ABW1TNX4_9LACO</name>
<reference evidence="2" key="1">
    <citation type="journal article" date="2019" name="Int. J. Syst. Evol. Microbiol.">
        <title>The Global Catalogue of Microorganisms (GCM) 10K type strain sequencing project: providing services to taxonomists for standard genome sequencing and annotation.</title>
        <authorList>
            <consortium name="The Broad Institute Genomics Platform"/>
            <consortium name="The Broad Institute Genome Sequencing Center for Infectious Disease"/>
            <person name="Wu L."/>
            <person name="Ma J."/>
        </authorList>
    </citation>
    <scope>NUCLEOTIDE SEQUENCE [LARGE SCALE GENOMIC DNA]</scope>
    <source>
        <strain evidence="2">CCM 8907</strain>
    </source>
</reference>
<proteinExistence type="predicted"/>